<evidence type="ECO:0000256" key="4">
    <source>
        <dbReference type="ARBA" id="ARBA00023242"/>
    </source>
</evidence>
<gene>
    <name evidence="7" type="ORF">CTOB1V02_LOCUS2446</name>
</gene>
<protein>
    <recommendedName>
        <fullName evidence="2">Tudor domain-containing protein 3</fullName>
    </recommendedName>
</protein>
<feature type="compositionally biased region" description="Pro residues" evidence="6">
    <location>
        <begin position="524"/>
        <end position="535"/>
    </location>
</feature>
<feature type="compositionally biased region" description="Basic residues" evidence="6">
    <location>
        <begin position="342"/>
        <end position="351"/>
    </location>
</feature>
<dbReference type="Gene3D" id="2.30.30.140">
    <property type="match status" value="1"/>
</dbReference>
<dbReference type="InterPro" id="IPR015940">
    <property type="entry name" value="UBA"/>
</dbReference>
<feature type="region of interest" description="Disordered" evidence="6">
    <location>
        <begin position="292"/>
        <end position="641"/>
    </location>
</feature>
<dbReference type="PANTHER" id="PTHR13681:SF24">
    <property type="entry name" value="TUDOR DOMAIN-CONTAINING PROTEIN 3"/>
    <property type="match status" value="1"/>
</dbReference>
<dbReference type="SMART" id="SM00165">
    <property type="entry name" value="UBA"/>
    <property type="match status" value="1"/>
</dbReference>
<organism evidence="7">
    <name type="scientific">Cyprideis torosa</name>
    <dbReference type="NCBI Taxonomy" id="163714"/>
    <lineage>
        <taxon>Eukaryota</taxon>
        <taxon>Metazoa</taxon>
        <taxon>Ecdysozoa</taxon>
        <taxon>Arthropoda</taxon>
        <taxon>Crustacea</taxon>
        <taxon>Oligostraca</taxon>
        <taxon>Ostracoda</taxon>
        <taxon>Podocopa</taxon>
        <taxon>Podocopida</taxon>
        <taxon>Cytherocopina</taxon>
        <taxon>Cytheroidea</taxon>
        <taxon>Cytherideidae</taxon>
        <taxon>Cyprideis</taxon>
    </lineage>
</organism>
<feature type="compositionally biased region" description="Basic and acidic residues" evidence="6">
    <location>
        <begin position="483"/>
        <end position="494"/>
    </location>
</feature>
<feature type="compositionally biased region" description="Basic and acidic residues" evidence="6">
    <location>
        <begin position="402"/>
        <end position="419"/>
    </location>
</feature>
<dbReference type="InterPro" id="IPR002999">
    <property type="entry name" value="Tudor"/>
</dbReference>
<feature type="compositionally biased region" description="Polar residues" evidence="6">
    <location>
        <begin position="575"/>
        <end position="594"/>
    </location>
</feature>
<dbReference type="InterPro" id="IPR009060">
    <property type="entry name" value="UBA-like_sf"/>
</dbReference>
<evidence type="ECO:0000256" key="1">
    <source>
        <dbReference type="ARBA" id="ARBA00004123"/>
    </source>
</evidence>
<dbReference type="GO" id="GO:0005634">
    <property type="term" value="C:nucleus"/>
    <property type="evidence" value="ECO:0007669"/>
    <property type="project" value="UniProtKB-SubCell"/>
</dbReference>
<keyword evidence="3" id="KW-0156">Chromatin regulator</keyword>
<dbReference type="SMART" id="SM01161">
    <property type="entry name" value="DUF1767"/>
    <property type="match status" value="1"/>
</dbReference>
<feature type="compositionally biased region" description="Pro residues" evidence="6">
    <location>
        <begin position="596"/>
        <end position="613"/>
    </location>
</feature>
<dbReference type="PROSITE" id="PS50304">
    <property type="entry name" value="TUDOR"/>
    <property type="match status" value="1"/>
</dbReference>
<dbReference type="Pfam" id="PF08585">
    <property type="entry name" value="RMI1_N_C"/>
    <property type="match status" value="1"/>
</dbReference>
<dbReference type="GO" id="GO:0006325">
    <property type="term" value="P:chromatin organization"/>
    <property type="evidence" value="ECO:0007669"/>
    <property type="project" value="UniProtKB-KW"/>
</dbReference>
<feature type="compositionally biased region" description="Gly residues" evidence="6">
    <location>
        <begin position="428"/>
        <end position="442"/>
    </location>
</feature>
<sequence length="807" mass="86462">MSEQELVRQLQPLGWHLSPEGIAKVLELWAESGKTGNRSPTPEQLVKVALNVDLKQIGAASLPADINRGKVQSVKGPLVLQIQRMVNAAAPKVNQESAVAPRMFRLTVTDGQGTTSAIEMQPIPALRFDTPPGTKIRLKGNVSLLGGYILLDPNVVEILGGRVEDMVDKWNFSRSMAKYGTLAARKGEDGGGPPLWVPFGKKIKPGGTVNDRNFKALEEVKKATGLGAEKEGQDGEGEFELQRKAQIEELKKMKDESGQKGRKKVFGGRPRDMVDHSIQVILEQGFSKEQAESALRRCKNNSDRALKLLQRERDGKQATIAEGSGPGGKPGGRDSFPEQRGRGSKRGRGGHRFGPSGDDDAGTGGHRPHVTRTLFDFMADKIGGDVTVEPPRDPSPPPPPRGQRDRPPPERRGRDDYERSPPPSQSRGYGGDSRGYSRGAGGRQSAPRGRGGAGRPERGPPPSSSQYSYGQDAPRRSQASPPSRDKRGESKAKGSEVSSMPSPQPLLEGLSKKKNGRGYQYNAPPSPDHSPPPPTNGRRIQAEPSSHSAPPAGRDRHQMAPPPSASTAAYPPVIQSRTFVSSSRLPPTSHSATQAPLPPPSCRPPPGLPPKPSLPASLPAQAPPPPLIPAATTGNTRLPPPADVVALFGNINLSQPPPGYPPSAAPGPSALSVSPSAPFTINPPFRPGELVLAKFWQDEQYYGAEIEQVTSSSCIVRFLDYGDQTEEVAHSDIVYQGPQPQATPNGYYAPAPSVPPQATTYAHYPMSANAYPTQPTGGDGYRRMGLPPHIAQAQMERSRIGGTRGRR</sequence>
<dbReference type="SUPFAM" id="SSF46934">
    <property type="entry name" value="UBA-like"/>
    <property type="match status" value="1"/>
</dbReference>
<dbReference type="Pfam" id="PF00627">
    <property type="entry name" value="UBA"/>
    <property type="match status" value="1"/>
</dbReference>
<dbReference type="PANTHER" id="PTHR13681">
    <property type="entry name" value="SURVIVAL OF MOTOR NEURON-RELATED-SPLICING FACTOR 30-RELATED"/>
    <property type="match status" value="1"/>
</dbReference>
<evidence type="ECO:0000256" key="3">
    <source>
        <dbReference type="ARBA" id="ARBA00022853"/>
    </source>
</evidence>
<dbReference type="OrthoDB" id="434939at2759"/>
<reference evidence="7" key="1">
    <citation type="submission" date="2020-11" db="EMBL/GenBank/DDBJ databases">
        <authorList>
            <person name="Tran Van P."/>
        </authorList>
    </citation>
    <scope>NUCLEOTIDE SEQUENCE</scope>
</reference>
<dbReference type="SUPFAM" id="SSF63748">
    <property type="entry name" value="Tudor/PWWP/MBT"/>
    <property type="match status" value="1"/>
</dbReference>
<accession>A0A7R8ZHH4</accession>
<name>A0A7R8ZHH4_9CRUS</name>
<evidence type="ECO:0000313" key="7">
    <source>
        <dbReference type="EMBL" id="CAD7224489.1"/>
    </source>
</evidence>
<feature type="region of interest" description="Disordered" evidence="6">
    <location>
        <begin position="774"/>
        <end position="807"/>
    </location>
</feature>
<evidence type="ECO:0000256" key="2">
    <source>
        <dbReference type="ARBA" id="ARBA00013421"/>
    </source>
</evidence>
<dbReference type="EMBL" id="OB660381">
    <property type="protein sequence ID" value="CAD7224489.1"/>
    <property type="molecule type" value="Genomic_DNA"/>
</dbReference>
<dbReference type="PROSITE" id="PS50030">
    <property type="entry name" value="UBA"/>
    <property type="match status" value="1"/>
</dbReference>
<evidence type="ECO:0000256" key="6">
    <source>
        <dbReference type="SAM" id="MobiDB-lite"/>
    </source>
</evidence>
<comment type="subcellular location">
    <subcellularLocation>
        <location evidence="1">Nucleus</location>
    </subcellularLocation>
</comment>
<dbReference type="Gene3D" id="2.40.50.770">
    <property type="entry name" value="RecQ-mediated genome instability protein Rmi1, C-terminal domain"/>
    <property type="match status" value="1"/>
</dbReference>
<dbReference type="InterPro" id="IPR013894">
    <property type="entry name" value="RMI1_OB"/>
</dbReference>
<feature type="compositionally biased region" description="Basic and acidic residues" evidence="6">
    <location>
        <begin position="331"/>
        <end position="341"/>
    </location>
</feature>
<keyword evidence="4" id="KW-0539">Nucleus</keyword>
<proteinExistence type="predicted"/>
<dbReference type="AlphaFoldDB" id="A0A7R8ZHH4"/>
<feature type="compositionally biased region" description="Basic and acidic residues" evidence="6">
    <location>
        <begin position="292"/>
        <end position="316"/>
    </location>
</feature>
<evidence type="ECO:0000256" key="5">
    <source>
        <dbReference type="ARBA" id="ARBA00035105"/>
    </source>
</evidence>
<feature type="region of interest" description="Disordered" evidence="6">
    <location>
        <begin position="251"/>
        <end position="270"/>
    </location>
</feature>
<comment type="function">
    <text evidence="5">Scaffolding protein that specifically recognizes and binds dimethylarginine-containing proteins. Plays a role in the regulation of translation of target mRNAs by binding Arg/Gly-rich motifs (GAR) in dimethylarginine-containing proteins. In nucleus, acts as a coactivator: recognizes and binds asymmetric dimethylation on the core histone tails associated with transcriptional activation (H3R17me2a and H4R3me2a) and recruits proteins at these arginine-methylated loci. In cytoplasm, acts as an antiviral factor that participates in the assembly of stress granules together with G3BP1.</text>
</comment>
<dbReference type="InterPro" id="IPR042470">
    <property type="entry name" value="RMI1_N_C_sf"/>
</dbReference>
<dbReference type="Gene3D" id="1.10.8.10">
    <property type="entry name" value="DNA helicase RuvA subunit, C-terminal domain"/>
    <property type="match status" value="1"/>
</dbReference>
<dbReference type="SMART" id="SM00333">
    <property type="entry name" value="TUDOR"/>
    <property type="match status" value="1"/>
</dbReference>